<dbReference type="CDD" id="cd22160">
    <property type="entry name" value="F-box_AtFBL13-like"/>
    <property type="match status" value="1"/>
</dbReference>
<dbReference type="Pfam" id="PF00646">
    <property type="entry name" value="F-box"/>
    <property type="match status" value="1"/>
</dbReference>
<dbReference type="SUPFAM" id="SSF52047">
    <property type="entry name" value="RNI-like"/>
    <property type="match status" value="1"/>
</dbReference>
<dbReference type="SMART" id="SM00579">
    <property type="entry name" value="FBD"/>
    <property type="match status" value="1"/>
</dbReference>
<accession>A0ABM0V5K7</accession>
<proteinExistence type="predicted"/>
<dbReference type="InterPro" id="IPR036047">
    <property type="entry name" value="F-box-like_dom_sf"/>
</dbReference>
<sequence length="414" mass="47093">MDMINVLSDDIICHILSFLPLSEATSTSVLSKRWRYLFAYRTNLHLDDQEVGGGQSFIDFVDRVLSASGNFHMRKISIKCLKSIDAGHVTRWMTDVLKHGVLHLDIDVSPNKRILVPLEMFTCKTLVELKLSEGFDALIPDDVSLPSLKTLCLTTVCCYNSDGCAFEKLLSACRVLEELFISGRSWQRRKCCSTVSSLTLKKLTILSTQLSDYWDLSLDTPSLAYVEYSDKVQKDCPYPYVHLPSLIEADIANSNPTNLIKGLRNVETLELSGAITCLIFHYFREAIPMLSKLSRLSITIDSVYYRWEYLPILLEKSPNLQTLVLKGPNYDRQYEQEFGHSCPVKVLMITEYGGKSGELELMEHLLEKLSCLELVKVRVYAINDEEKSRITKDLLMVPKPSSCKIQIKFCENTK</sequence>
<dbReference type="Gene3D" id="3.80.10.10">
    <property type="entry name" value="Ribonuclease Inhibitor"/>
    <property type="match status" value="1"/>
</dbReference>
<dbReference type="Gene3D" id="1.20.1280.50">
    <property type="match status" value="1"/>
</dbReference>
<feature type="domain" description="F-box" evidence="1">
    <location>
        <begin position="7"/>
        <end position="47"/>
    </location>
</feature>
<reference evidence="4" key="2">
    <citation type="submission" date="2025-08" db="UniProtKB">
        <authorList>
            <consortium name="RefSeq"/>
        </authorList>
    </citation>
    <scope>IDENTIFICATION</scope>
    <source>
        <tissue evidence="4">Leaf</tissue>
    </source>
</reference>
<name>A0ABM0V5K7_CAMSA</name>
<dbReference type="PANTHER" id="PTHR31293">
    <property type="entry name" value="RNI-LIKE SUPERFAMILY PROTEIN"/>
    <property type="match status" value="1"/>
</dbReference>
<dbReference type="RefSeq" id="XP_010451121.1">
    <property type="nucleotide sequence ID" value="XM_010452819.2"/>
</dbReference>
<evidence type="ECO:0000259" key="2">
    <source>
        <dbReference type="SMART" id="SM00579"/>
    </source>
</evidence>
<evidence type="ECO:0000259" key="1">
    <source>
        <dbReference type="SMART" id="SM00256"/>
    </source>
</evidence>
<feature type="domain" description="FBD" evidence="2">
    <location>
        <begin position="337"/>
        <end position="408"/>
    </location>
</feature>
<dbReference type="InterPro" id="IPR032675">
    <property type="entry name" value="LRR_dom_sf"/>
</dbReference>
<keyword evidence="3" id="KW-1185">Reference proteome</keyword>
<dbReference type="InterPro" id="IPR001810">
    <property type="entry name" value="F-box_dom"/>
</dbReference>
<dbReference type="InterPro" id="IPR055294">
    <property type="entry name" value="FBL60-like"/>
</dbReference>
<evidence type="ECO:0000313" key="4">
    <source>
        <dbReference type="RefSeq" id="XP_010451121.1"/>
    </source>
</evidence>
<evidence type="ECO:0000313" key="3">
    <source>
        <dbReference type="Proteomes" id="UP000694864"/>
    </source>
</evidence>
<protein>
    <submittedName>
        <fullName evidence="4">F-box protein At4g22280-like</fullName>
    </submittedName>
</protein>
<gene>
    <name evidence="4" type="primary">LOC104733222</name>
</gene>
<dbReference type="Proteomes" id="UP000694864">
    <property type="component" value="Chromosome 12"/>
</dbReference>
<dbReference type="SUPFAM" id="SSF81383">
    <property type="entry name" value="F-box domain"/>
    <property type="match status" value="1"/>
</dbReference>
<organism evidence="3 4">
    <name type="scientific">Camelina sativa</name>
    <name type="common">False flax</name>
    <name type="synonym">Myagrum sativum</name>
    <dbReference type="NCBI Taxonomy" id="90675"/>
    <lineage>
        <taxon>Eukaryota</taxon>
        <taxon>Viridiplantae</taxon>
        <taxon>Streptophyta</taxon>
        <taxon>Embryophyta</taxon>
        <taxon>Tracheophyta</taxon>
        <taxon>Spermatophyta</taxon>
        <taxon>Magnoliopsida</taxon>
        <taxon>eudicotyledons</taxon>
        <taxon>Gunneridae</taxon>
        <taxon>Pentapetalae</taxon>
        <taxon>rosids</taxon>
        <taxon>malvids</taxon>
        <taxon>Brassicales</taxon>
        <taxon>Brassicaceae</taxon>
        <taxon>Camelineae</taxon>
        <taxon>Camelina</taxon>
    </lineage>
</organism>
<dbReference type="GeneID" id="104733222"/>
<dbReference type="Pfam" id="PF24758">
    <property type="entry name" value="LRR_At5g56370"/>
    <property type="match status" value="1"/>
</dbReference>
<dbReference type="PANTHER" id="PTHR31293:SF12">
    <property type="entry name" value="RNI-LIKE SUPERFAMILY PROTEIN"/>
    <property type="match status" value="1"/>
</dbReference>
<dbReference type="InterPro" id="IPR055411">
    <property type="entry name" value="LRR_FXL15/At3g58940/PEG3-like"/>
</dbReference>
<dbReference type="InterPro" id="IPR053781">
    <property type="entry name" value="F-box_AtFBL13-like"/>
</dbReference>
<dbReference type="SMART" id="SM00256">
    <property type="entry name" value="FBOX"/>
    <property type="match status" value="1"/>
</dbReference>
<dbReference type="InterPro" id="IPR006566">
    <property type="entry name" value="FBD"/>
</dbReference>
<reference evidence="3" key="1">
    <citation type="journal article" date="2014" name="Nat. Commun.">
        <title>The emerging biofuel crop Camelina sativa retains a highly undifferentiated hexaploid genome structure.</title>
        <authorList>
            <person name="Kagale S."/>
            <person name="Koh C."/>
            <person name="Nixon J."/>
            <person name="Bollina V."/>
            <person name="Clarke W.E."/>
            <person name="Tuteja R."/>
            <person name="Spillane C."/>
            <person name="Robinson S.J."/>
            <person name="Links M.G."/>
            <person name="Clarke C."/>
            <person name="Higgins E.E."/>
            <person name="Huebert T."/>
            <person name="Sharpe A.G."/>
            <person name="Parkin I.A."/>
        </authorList>
    </citation>
    <scope>NUCLEOTIDE SEQUENCE [LARGE SCALE GENOMIC DNA]</scope>
    <source>
        <strain evidence="3">cv. DH55</strain>
    </source>
</reference>